<keyword evidence="1" id="KW-0963">Cytoplasm</keyword>
<dbReference type="GO" id="GO:0008654">
    <property type="term" value="P:phospholipid biosynthetic process"/>
    <property type="evidence" value="ECO:0007669"/>
    <property type="project" value="UniProtKB-KW"/>
</dbReference>
<dbReference type="InterPro" id="IPR016205">
    <property type="entry name" value="Glycerol_DH"/>
</dbReference>
<keyword evidence="3" id="KW-0479">Metal-binding</keyword>
<evidence type="ECO:0000256" key="2">
    <source>
        <dbReference type="ARBA" id="ARBA00022516"/>
    </source>
</evidence>
<keyword evidence="4" id="KW-0521">NADP</keyword>
<protein>
    <submittedName>
        <fullName evidence="10">Iron-containing alcohol dehydrogenase</fullName>
    </submittedName>
</protein>
<dbReference type="Proteomes" id="UP000824169">
    <property type="component" value="Unassembled WGS sequence"/>
</dbReference>
<reference evidence="10" key="2">
    <citation type="journal article" date="2021" name="PeerJ">
        <title>Extensive microbial diversity within the chicken gut microbiome revealed by metagenomics and culture.</title>
        <authorList>
            <person name="Gilroy R."/>
            <person name="Ravi A."/>
            <person name="Getino M."/>
            <person name="Pursley I."/>
            <person name="Horton D.L."/>
            <person name="Alikhan N.F."/>
            <person name="Baker D."/>
            <person name="Gharbi K."/>
            <person name="Hall N."/>
            <person name="Watson M."/>
            <person name="Adriaenssens E.M."/>
            <person name="Foster-Nyarko E."/>
            <person name="Jarju S."/>
            <person name="Secka A."/>
            <person name="Antonio M."/>
            <person name="Oren A."/>
            <person name="Chaudhuri R.R."/>
            <person name="La Ragione R."/>
            <person name="Hildebrand F."/>
            <person name="Pallen M.J."/>
        </authorList>
    </citation>
    <scope>NUCLEOTIDE SEQUENCE</scope>
    <source>
        <strain evidence="10">CHK188-20938</strain>
    </source>
</reference>
<evidence type="ECO:0000256" key="3">
    <source>
        <dbReference type="ARBA" id="ARBA00022723"/>
    </source>
</evidence>
<proteinExistence type="predicted"/>
<dbReference type="Gene3D" id="1.20.1090.10">
    <property type="entry name" value="Dehydroquinate synthase-like - alpha domain"/>
    <property type="match status" value="1"/>
</dbReference>
<dbReference type="InterPro" id="IPR032837">
    <property type="entry name" value="G1PDH"/>
</dbReference>
<accession>A0A9D1P4W1</accession>
<evidence type="ECO:0000256" key="6">
    <source>
        <dbReference type="ARBA" id="ARBA00023027"/>
    </source>
</evidence>
<dbReference type="EMBL" id="DVOO01000022">
    <property type="protein sequence ID" value="HIV25613.1"/>
    <property type="molecule type" value="Genomic_DNA"/>
</dbReference>
<dbReference type="SUPFAM" id="SSF56796">
    <property type="entry name" value="Dehydroquinate synthase-like"/>
    <property type="match status" value="1"/>
</dbReference>
<dbReference type="Gene3D" id="3.40.50.1970">
    <property type="match status" value="1"/>
</dbReference>
<keyword evidence="7" id="KW-0443">Lipid metabolism</keyword>
<gene>
    <name evidence="10" type="ORF">IAB71_07505</name>
</gene>
<keyword evidence="5" id="KW-0560">Oxidoreductase</keyword>
<evidence type="ECO:0000256" key="1">
    <source>
        <dbReference type="ARBA" id="ARBA00022490"/>
    </source>
</evidence>
<dbReference type="PANTHER" id="PTHR43616">
    <property type="entry name" value="GLYCEROL DEHYDROGENASE"/>
    <property type="match status" value="1"/>
</dbReference>
<dbReference type="PANTHER" id="PTHR43616:SF5">
    <property type="entry name" value="GLYCEROL DEHYDROGENASE 1"/>
    <property type="match status" value="1"/>
</dbReference>
<keyword evidence="8" id="KW-0594">Phospholipid biosynthesis</keyword>
<evidence type="ECO:0000313" key="10">
    <source>
        <dbReference type="EMBL" id="HIV25613.1"/>
    </source>
</evidence>
<keyword evidence="6" id="KW-0520">NAD</keyword>
<keyword evidence="9" id="KW-1208">Phospholipid metabolism</keyword>
<reference evidence="10" key="1">
    <citation type="submission" date="2020-10" db="EMBL/GenBank/DDBJ databases">
        <authorList>
            <person name="Gilroy R."/>
        </authorList>
    </citation>
    <scope>NUCLEOTIDE SEQUENCE</scope>
    <source>
        <strain evidence="10">CHK188-20938</strain>
    </source>
</reference>
<sequence>MEVDLGQLRKPCSCGRAHNASVRGIWIEEGASRRLYEMLTEGELREFTAPVIVWDDPTSEAVEEILEDVLEICQEEICLSGNPLAADNRSVEILEETLPEETDLILAVGGGTIHDLSRYIAYERRIPYISIPTAASTDSYLAEEALLLWDGEKKLFPAESPLYVFADTNIFSRAPYRLTASGISDLLGRYICLADWKIAHLASGEYLCREICDLEYRALKDVTRRLDDIREKEEDACERLMYGLLLSGLCVQMAGSMRPAVSAPHHISRLWEMELINGSTDSLYGERVGVATLLLEEYYHRFRRAIEDGVCLVVPPRKQEPEFFRQKFGPRGLFESVLRENTPEPLLEVDPERLRQALPEIAEILEEIPSGEKLRDMMEEGGCRQTLGRVALSGQLISETLELAPYMQGSLSFLRLSKMLKIAGE</sequence>
<dbReference type="GO" id="GO:0046872">
    <property type="term" value="F:metal ion binding"/>
    <property type="evidence" value="ECO:0007669"/>
    <property type="project" value="UniProtKB-KW"/>
</dbReference>
<dbReference type="Pfam" id="PF13685">
    <property type="entry name" value="Fe-ADH_2"/>
    <property type="match status" value="1"/>
</dbReference>
<keyword evidence="2" id="KW-0444">Lipid biosynthesis</keyword>
<dbReference type="GO" id="GO:0016614">
    <property type="term" value="F:oxidoreductase activity, acting on CH-OH group of donors"/>
    <property type="evidence" value="ECO:0007669"/>
    <property type="project" value="InterPro"/>
</dbReference>
<evidence type="ECO:0000256" key="5">
    <source>
        <dbReference type="ARBA" id="ARBA00023002"/>
    </source>
</evidence>
<evidence type="ECO:0000256" key="8">
    <source>
        <dbReference type="ARBA" id="ARBA00023209"/>
    </source>
</evidence>
<evidence type="ECO:0000313" key="11">
    <source>
        <dbReference type="Proteomes" id="UP000824169"/>
    </source>
</evidence>
<evidence type="ECO:0000256" key="9">
    <source>
        <dbReference type="ARBA" id="ARBA00023264"/>
    </source>
</evidence>
<name>A0A9D1P4W1_9FIRM</name>
<evidence type="ECO:0000256" key="4">
    <source>
        <dbReference type="ARBA" id="ARBA00022857"/>
    </source>
</evidence>
<evidence type="ECO:0000256" key="7">
    <source>
        <dbReference type="ARBA" id="ARBA00023098"/>
    </source>
</evidence>
<comment type="caution">
    <text evidence="10">The sequence shown here is derived from an EMBL/GenBank/DDBJ whole genome shotgun (WGS) entry which is preliminary data.</text>
</comment>
<dbReference type="AlphaFoldDB" id="A0A9D1P4W1"/>
<organism evidence="10 11">
    <name type="scientific">Candidatus Scatomonas pullistercoris</name>
    <dbReference type="NCBI Taxonomy" id="2840920"/>
    <lineage>
        <taxon>Bacteria</taxon>
        <taxon>Bacillati</taxon>
        <taxon>Bacillota</taxon>
        <taxon>Clostridia</taxon>
        <taxon>Lachnospirales</taxon>
        <taxon>Lachnospiraceae</taxon>
        <taxon>Lachnospiraceae incertae sedis</taxon>
        <taxon>Candidatus Scatomonas</taxon>
    </lineage>
</organism>